<keyword evidence="3" id="KW-1185">Reference proteome</keyword>
<evidence type="ECO:0000313" key="2">
    <source>
        <dbReference type="EMBL" id="KAJ7358101.1"/>
    </source>
</evidence>
<accession>A0AAD7AGD4</accession>
<gene>
    <name evidence="2" type="ORF">DFH08DRAFT_1075347</name>
</gene>
<proteinExistence type="predicted"/>
<protein>
    <submittedName>
        <fullName evidence="2">Uncharacterized protein</fullName>
    </submittedName>
</protein>
<dbReference type="EMBL" id="JARIHO010000007">
    <property type="protein sequence ID" value="KAJ7358101.1"/>
    <property type="molecule type" value="Genomic_DNA"/>
</dbReference>
<evidence type="ECO:0000313" key="3">
    <source>
        <dbReference type="Proteomes" id="UP001218218"/>
    </source>
</evidence>
<organism evidence="2 3">
    <name type="scientific">Mycena albidolilacea</name>
    <dbReference type="NCBI Taxonomy" id="1033008"/>
    <lineage>
        <taxon>Eukaryota</taxon>
        <taxon>Fungi</taxon>
        <taxon>Dikarya</taxon>
        <taxon>Basidiomycota</taxon>
        <taxon>Agaricomycotina</taxon>
        <taxon>Agaricomycetes</taxon>
        <taxon>Agaricomycetidae</taxon>
        <taxon>Agaricales</taxon>
        <taxon>Marasmiineae</taxon>
        <taxon>Mycenaceae</taxon>
        <taxon>Mycena</taxon>
    </lineage>
</organism>
<name>A0AAD7AGD4_9AGAR</name>
<sequence length="283" mass="31136">MKAGLSSDPALAKNPPCSMQILMGHPRIHPLPPPPAGLFPFLADEWTRDCVSIVSFSEKHTAGGTFHDYTARYRTVREEDRITLRQSMFSETIDDLRRILNLFTHHHPLPLSSLRPSLAPLCPFLPRQWHDTYPSALRHIAEGCLSGSSLVLPPLAPPVDNLPPPVDDSPPPEPETQMDSEPTDLFASVVVGPPPRTLPPPRPSLPPLPPATASSSTKGKTAGSKKVEPHATYTTLRNLYLAVYALDVGGSTAKFSERWKALEQEKPPSALFQAYDKYSKEFV</sequence>
<feature type="compositionally biased region" description="Pro residues" evidence="1">
    <location>
        <begin position="155"/>
        <end position="174"/>
    </location>
</feature>
<feature type="compositionally biased region" description="Low complexity" evidence="1">
    <location>
        <begin position="211"/>
        <end position="224"/>
    </location>
</feature>
<feature type="region of interest" description="Disordered" evidence="1">
    <location>
        <begin position="155"/>
        <end position="228"/>
    </location>
</feature>
<comment type="caution">
    <text evidence="2">The sequence shown here is derived from an EMBL/GenBank/DDBJ whole genome shotgun (WGS) entry which is preliminary data.</text>
</comment>
<feature type="compositionally biased region" description="Pro residues" evidence="1">
    <location>
        <begin position="192"/>
        <end position="210"/>
    </location>
</feature>
<dbReference type="Proteomes" id="UP001218218">
    <property type="component" value="Unassembled WGS sequence"/>
</dbReference>
<reference evidence="2" key="1">
    <citation type="submission" date="2023-03" db="EMBL/GenBank/DDBJ databases">
        <title>Massive genome expansion in bonnet fungi (Mycena s.s.) driven by repeated elements and novel gene families across ecological guilds.</title>
        <authorList>
            <consortium name="Lawrence Berkeley National Laboratory"/>
            <person name="Harder C.B."/>
            <person name="Miyauchi S."/>
            <person name="Viragh M."/>
            <person name="Kuo A."/>
            <person name="Thoen E."/>
            <person name="Andreopoulos B."/>
            <person name="Lu D."/>
            <person name="Skrede I."/>
            <person name="Drula E."/>
            <person name="Henrissat B."/>
            <person name="Morin E."/>
            <person name="Kohler A."/>
            <person name="Barry K."/>
            <person name="LaButti K."/>
            <person name="Morin E."/>
            <person name="Salamov A."/>
            <person name="Lipzen A."/>
            <person name="Mereny Z."/>
            <person name="Hegedus B."/>
            <person name="Baldrian P."/>
            <person name="Stursova M."/>
            <person name="Weitz H."/>
            <person name="Taylor A."/>
            <person name="Grigoriev I.V."/>
            <person name="Nagy L.G."/>
            <person name="Martin F."/>
            <person name="Kauserud H."/>
        </authorList>
    </citation>
    <scope>NUCLEOTIDE SEQUENCE</scope>
    <source>
        <strain evidence="2">CBHHK002</strain>
    </source>
</reference>
<dbReference type="AlphaFoldDB" id="A0AAD7AGD4"/>
<evidence type="ECO:0000256" key="1">
    <source>
        <dbReference type="SAM" id="MobiDB-lite"/>
    </source>
</evidence>